<proteinExistence type="predicted"/>
<accession>A0ABZ1ERR9</accession>
<dbReference type="RefSeq" id="WP_326706627.1">
    <property type="nucleotide sequence ID" value="NZ_CP109083.1"/>
</dbReference>
<sequence>MSLRAIATFDVHTRGGVGNALASWFGAALAHPLRGGLEEEGQGTAFFSASTRADERAPSREFHPLATEWEAMREELGREPETAHLLFMREYLGRPLVHVRSSSTRVRRPDAQAQLLFGADRGGLDDPSFCSGVVEFLVAALDTVNPAFAWLGADAPASEETNLDWVLGRRVRDSVREARTLLRGYSWTTVCPEELSRRLGGPDALAATGAFHAVHPLRTGGVVLQASRTPAEYTDEVLRGVFEALGPVLPPGTPRFEPAHPDLRYVPEDAARPARRPQSPDANPPP</sequence>
<evidence type="ECO:0008006" key="4">
    <source>
        <dbReference type="Google" id="ProtNLM"/>
    </source>
</evidence>
<keyword evidence="3" id="KW-1185">Reference proteome</keyword>
<feature type="compositionally biased region" description="Basic and acidic residues" evidence="1">
    <location>
        <begin position="257"/>
        <end position="272"/>
    </location>
</feature>
<feature type="region of interest" description="Disordered" evidence="1">
    <location>
        <begin position="250"/>
        <end position="286"/>
    </location>
</feature>
<gene>
    <name evidence="2" type="ORF">OG849_05925</name>
</gene>
<protein>
    <recommendedName>
        <fullName evidence="4">DUF3396 domain-containing protein</fullName>
    </recommendedName>
</protein>
<name>A0ABZ1ERR9_9ACTN</name>
<evidence type="ECO:0000313" key="3">
    <source>
        <dbReference type="Proteomes" id="UP001356428"/>
    </source>
</evidence>
<reference evidence="2 3" key="1">
    <citation type="submission" date="2022-10" db="EMBL/GenBank/DDBJ databases">
        <title>The complete genomes of actinobacterial strains from the NBC collection.</title>
        <authorList>
            <person name="Joergensen T.S."/>
            <person name="Alvarez Arevalo M."/>
            <person name="Sterndorff E.B."/>
            <person name="Faurdal D."/>
            <person name="Vuksanovic O."/>
            <person name="Mourched A.-S."/>
            <person name="Charusanti P."/>
            <person name="Shaw S."/>
            <person name="Blin K."/>
            <person name="Weber T."/>
        </authorList>
    </citation>
    <scope>NUCLEOTIDE SEQUENCE [LARGE SCALE GENOMIC DNA]</scope>
    <source>
        <strain evidence="2 3">NBC 01792</strain>
    </source>
</reference>
<dbReference type="Proteomes" id="UP001356428">
    <property type="component" value="Chromosome"/>
</dbReference>
<organism evidence="2 3">
    <name type="scientific">Streptomyces cyaneofuscatus</name>
    <dbReference type="NCBI Taxonomy" id="66883"/>
    <lineage>
        <taxon>Bacteria</taxon>
        <taxon>Bacillati</taxon>
        <taxon>Actinomycetota</taxon>
        <taxon>Actinomycetes</taxon>
        <taxon>Kitasatosporales</taxon>
        <taxon>Streptomycetaceae</taxon>
        <taxon>Streptomyces</taxon>
    </lineage>
</organism>
<evidence type="ECO:0000256" key="1">
    <source>
        <dbReference type="SAM" id="MobiDB-lite"/>
    </source>
</evidence>
<dbReference type="EMBL" id="CP109083">
    <property type="protein sequence ID" value="WSB06804.1"/>
    <property type="molecule type" value="Genomic_DNA"/>
</dbReference>
<evidence type="ECO:0000313" key="2">
    <source>
        <dbReference type="EMBL" id="WSB06804.1"/>
    </source>
</evidence>